<dbReference type="EMBL" id="BPLR01004925">
    <property type="protein sequence ID" value="GIX98530.1"/>
    <property type="molecule type" value="Genomic_DNA"/>
</dbReference>
<dbReference type="Proteomes" id="UP001054945">
    <property type="component" value="Unassembled WGS sequence"/>
</dbReference>
<comment type="caution">
    <text evidence="2">The sequence shown here is derived from an EMBL/GenBank/DDBJ whole genome shotgun (WGS) entry which is preliminary data.</text>
</comment>
<evidence type="ECO:0000256" key="1">
    <source>
        <dbReference type="SAM" id="MobiDB-lite"/>
    </source>
</evidence>
<evidence type="ECO:0000313" key="3">
    <source>
        <dbReference type="Proteomes" id="UP001054945"/>
    </source>
</evidence>
<name>A0AAV4PNI7_CAEEX</name>
<keyword evidence="3" id="KW-1185">Reference proteome</keyword>
<accession>A0AAV4PNI7</accession>
<proteinExistence type="predicted"/>
<reference evidence="2 3" key="1">
    <citation type="submission" date="2021-06" db="EMBL/GenBank/DDBJ databases">
        <title>Caerostris extrusa draft genome.</title>
        <authorList>
            <person name="Kono N."/>
            <person name="Arakawa K."/>
        </authorList>
    </citation>
    <scope>NUCLEOTIDE SEQUENCE [LARGE SCALE GENOMIC DNA]</scope>
</reference>
<protein>
    <submittedName>
        <fullName evidence="2">Uncharacterized protein</fullName>
    </submittedName>
</protein>
<dbReference type="AlphaFoldDB" id="A0AAV4PNI7"/>
<organism evidence="2 3">
    <name type="scientific">Caerostris extrusa</name>
    <name type="common">Bark spider</name>
    <name type="synonym">Caerostris bankana</name>
    <dbReference type="NCBI Taxonomy" id="172846"/>
    <lineage>
        <taxon>Eukaryota</taxon>
        <taxon>Metazoa</taxon>
        <taxon>Ecdysozoa</taxon>
        <taxon>Arthropoda</taxon>
        <taxon>Chelicerata</taxon>
        <taxon>Arachnida</taxon>
        <taxon>Araneae</taxon>
        <taxon>Araneomorphae</taxon>
        <taxon>Entelegynae</taxon>
        <taxon>Araneoidea</taxon>
        <taxon>Araneidae</taxon>
        <taxon>Caerostris</taxon>
    </lineage>
</organism>
<feature type="region of interest" description="Disordered" evidence="1">
    <location>
        <begin position="308"/>
        <end position="350"/>
    </location>
</feature>
<sequence>MNESTQPEPTTIINKNDSNLEDILNTDVSPERKVQCIELINIHKEDHKKFFQFCRRTKFLILALRLLKSMFMNEKNGVNGTSKSNVLEDNVERKHFLPQWPPAFDQNATKDERHFKTKQFKSFNLKQETHNGKDRVDSIAKEEKHKMKCFLPLDGPSVSQKILQAKGTKQKLFEITAEKRSIEIKGFKCGKLRFAEQSSQNLTFLLANSGGDAPVSSEVFNCTLTAIKLLNNGNGSTVLDILAYVRANLLSDDVKKLSLGVRQTLKEASTAGFIKYAHGKYTEIRNFTRMDTTQQKTVKRKTSRLNDNDKVFSKKNKNSNSQTDAFDTRKNYSRITKKNMNGDQKDDSKK</sequence>
<evidence type="ECO:0000313" key="2">
    <source>
        <dbReference type="EMBL" id="GIX98530.1"/>
    </source>
</evidence>
<gene>
    <name evidence="2" type="primary">AVEN_264199_1</name>
    <name evidence="2" type="ORF">CEXT_266191</name>
</gene>